<evidence type="ECO:0000256" key="10">
    <source>
        <dbReference type="HAMAP-Rule" id="MF_00019"/>
    </source>
</evidence>
<dbReference type="HAMAP" id="MF_00019">
    <property type="entry name" value="PlsX"/>
    <property type="match status" value="1"/>
</dbReference>
<dbReference type="EC" id="2.3.1.274" evidence="8 10"/>
<comment type="subunit">
    <text evidence="9 10">Homodimer. Probably interacts with PlsY.</text>
</comment>
<gene>
    <name evidence="10 11" type="primary">plsX</name>
    <name evidence="11" type="ORF">F4V45_04815</name>
</gene>
<reference evidence="11 12" key="1">
    <citation type="submission" date="2019-09" db="EMBL/GenBank/DDBJ databases">
        <title>Draft genome sequence of various Type strains from the CCUG.</title>
        <authorList>
            <person name="Pineiro-Iglesias B."/>
            <person name="Tunovic T."/>
            <person name="Unosson C."/>
            <person name="Inganas E."/>
            <person name="Ohlen M."/>
            <person name="Cardew S."/>
            <person name="Jensie-Markopoulos S."/>
            <person name="Salva-Serra F."/>
            <person name="Jaen-Luchoro D."/>
            <person name="Karlsson R."/>
            <person name="Svensson-Stadler L."/>
            <person name="Chun J."/>
            <person name="Moore E."/>
        </authorList>
    </citation>
    <scope>NUCLEOTIDE SEQUENCE [LARGE SCALE GENOMIC DNA]</scope>
    <source>
        <strain evidence="11 12">CCUG 32756T</strain>
    </source>
</reference>
<evidence type="ECO:0000256" key="6">
    <source>
        <dbReference type="ARBA" id="ARBA00023209"/>
    </source>
</evidence>
<dbReference type="Gene3D" id="3.40.718.10">
    <property type="entry name" value="Isopropylmalate Dehydrogenase"/>
    <property type="match status" value="1"/>
</dbReference>
<evidence type="ECO:0000256" key="2">
    <source>
        <dbReference type="ARBA" id="ARBA00022490"/>
    </source>
</evidence>
<keyword evidence="5 10" id="KW-0443">Lipid metabolism</keyword>
<accession>A0A5M9QMJ1</accession>
<dbReference type="PANTHER" id="PTHR30100:SF1">
    <property type="entry name" value="PHOSPHATE ACYLTRANSFERASE"/>
    <property type="match status" value="1"/>
</dbReference>
<evidence type="ECO:0000256" key="8">
    <source>
        <dbReference type="ARBA" id="ARBA00024069"/>
    </source>
</evidence>
<dbReference type="InterPro" id="IPR003664">
    <property type="entry name" value="FA_synthesis"/>
</dbReference>
<comment type="similarity">
    <text evidence="10">Belongs to the PlsX family.</text>
</comment>
<evidence type="ECO:0000256" key="1">
    <source>
        <dbReference type="ARBA" id="ARBA00001232"/>
    </source>
</evidence>
<dbReference type="UniPathway" id="UPA00085"/>
<dbReference type="SUPFAM" id="SSF53659">
    <property type="entry name" value="Isocitrate/Isopropylmalate dehydrogenase-like"/>
    <property type="match status" value="1"/>
</dbReference>
<evidence type="ECO:0000256" key="5">
    <source>
        <dbReference type="ARBA" id="ARBA00023098"/>
    </source>
</evidence>
<dbReference type="GO" id="GO:0008654">
    <property type="term" value="P:phospholipid biosynthetic process"/>
    <property type="evidence" value="ECO:0007669"/>
    <property type="project" value="UniProtKB-KW"/>
</dbReference>
<evidence type="ECO:0000256" key="9">
    <source>
        <dbReference type="ARBA" id="ARBA00046608"/>
    </source>
</evidence>
<name>A0A5M9QMJ1_9HELI</name>
<dbReference type="Pfam" id="PF02504">
    <property type="entry name" value="FA_synthesis"/>
    <property type="match status" value="1"/>
</dbReference>
<dbReference type="AlphaFoldDB" id="A0A5M9QMJ1"/>
<evidence type="ECO:0000256" key="4">
    <source>
        <dbReference type="ARBA" id="ARBA00022679"/>
    </source>
</evidence>
<evidence type="ECO:0000256" key="3">
    <source>
        <dbReference type="ARBA" id="ARBA00022516"/>
    </source>
</evidence>
<dbReference type="Proteomes" id="UP000323707">
    <property type="component" value="Unassembled WGS sequence"/>
</dbReference>
<dbReference type="PANTHER" id="PTHR30100">
    <property type="entry name" value="FATTY ACID/PHOSPHOLIPID SYNTHESIS PROTEIN PLSX"/>
    <property type="match status" value="1"/>
</dbReference>
<comment type="function">
    <text evidence="10">Catalyzes the reversible formation of acyl-phosphate (acyl-PO(4)) from acyl-[acyl-carrier-protein] (acyl-ACP). This enzyme utilizes acyl-ACP as fatty acyl donor, but not acyl-CoA.</text>
</comment>
<keyword evidence="6 10" id="KW-0594">Phospholipid biosynthesis</keyword>
<keyword evidence="2 10" id="KW-0963">Cytoplasm</keyword>
<dbReference type="GO" id="GO:0006633">
    <property type="term" value="P:fatty acid biosynthetic process"/>
    <property type="evidence" value="ECO:0007669"/>
    <property type="project" value="UniProtKB-UniRule"/>
</dbReference>
<dbReference type="GO" id="GO:0005737">
    <property type="term" value="C:cytoplasm"/>
    <property type="evidence" value="ECO:0007669"/>
    <property type="project" value="UniProtKB-SubCell"/>
</dbReference>
<evidence type="ECO:0000313" key="12">
    <source>
        <dbReference type="Proteomes" id="UP000323707"/>
    </source>
</evidence>
<evidence type="ECO:0000313" key="11">
    <source>
        <dbReference type="EMBL" id="KAA8709598.1"/>
    </source>
</evidence>
<comment type="subcellular location">
    <subcellularLocation>
        <location evidence="10">Cytoplasm</location>
    </subcellularLocation>
    <text evidence="10">Associated with the membrane possibly through PlsY.</text>
</comment>
<dbReference type="InterPro" id="IPR012281">
    <property type="entry name" value="Phospholipid_synth_PlsX-like"/>
</dbReference>
<keyword evidence="3 10" id="KW-0444">Lipid biosynthesis</keyword>
<keyword evidence="7 10" id="KW-1208">Phospholipid metabolism</keyword>
<comment type="caution">
    <text evidence="11">The sequence shown here is derived from an EMBL/GenBank/DDBJ whole genome shotgun (WGS) entry which is preliminary data.</text>
</comment>
<protein>
    <recommendedName>
        <fullName evidence="8 10">Phosphate acyltransferase</fullName>
        <ecNumber evidence="8 10">2.3.1.274</ecNumber>
    </recommendedName>
    <alternativeName>
        <fullName evidence="10">Acyl-ACP phosphotransacylase</fullName>
    </alternativeName>
    <alternativeName>
        <fullName evidence="10">Acyl-[acyl-carrier-protein]--phosphate acyltransferase</fullName>
    </alternativeName>
    <alternativeName>
        <fullName evidence="10">Phosphate-acyl-ACP acyltransferase</fullName>
    </alternativeName>
</protein>
<evidence type="ECO:0000256" key="7">
    <source>
        <dbReference type="ARBA" id="ARBA00023264"/>
    </source>
</evidence>
<keyword evidence="4 10" id="KW-0808">Transferase</keyword>
<dbReference type="EMBL" id="VXKE01000014">
    <property type="protein sequence ID" value="KAA8709598.1"/>
    <property type="molecule type" value="Genomic_DNA"/>
</dbReference>
<dbReference type="RefSeq" id="WP_150337302.1">
    <property type="nucleotide sequence ID" value="NZ_JAERIX010000046.1"/>
</dbReference>
<dbReference type="PIRSF" id="PIRSF002465">
    <property type="entry name" value="Phsphlp_syn_PlsX"/>
    <property type="match status" value="1"/>
</dbReference>
<organism evidence="11 12">
    <name type="scientific">Helicobacter canis</name>
    <dbReference type="NCBI Taxonomy" id="29419"/>
    <lineage>
        <taxon>Bacteria</taxon>
        <taxon>Pseudomonadati</taxon>
        <taxon>Campylobacterota</taxon>
        <taxon>Epsilonproteobacteria</taxon>
        <taxon>Campylobacterales</taxon>
        <taxon>Helicobacteraceae</taxon>
        <taxon>Helicobacter</taxon>
    </lineage>
</organism>
<comment type="catalytic activity">
    <reaction evidence="1 10">
        <text>a fatty acyl-[ACP] + phosphate = an acyl phosphate + holo-[ACP]</text>
        <dbReference type="Rhea" id="RHEA:42292"/>
        <dbReference type="Rhea" id="RHEA-COMP:9685"/>
        <dbReference type="Rhea" id="RHEA-COMP:14125"/>
        <dbReference type="ChEBI" id="CHEBI:43474"/>
        <dbReference type="ChEBI" id="CHEBI:59918"/>
        <dbReference type="ChEBI" id="CHEBI:64479"/>
        <dbReference type="ChEBI" id="CHEBI:138651"/>
        <dbReference type="EC" id="2.3.1.274"/>
    </reaction>
</comment>
<dbReference type="GO" id="GO:0043811">
    <property type="term" value="F:phosphate:acyl-[acyl carrier protein] acyltransferase activity"/>
    <property type="evidence" value="ECO:0007669"/>
    <property type="project" value="UniProtKB-UniRule"/>
</dbReference>
<keyword evidence="11" id="KW-0012">Acyltransferase</keyword>
<sequence>MWKIAVDVMGADHGVMPIVQGAIAAAKARECKVLLVGDEREITPVLSQSGVAYGENERVEVVHCSDYIRMAESATDALKRKESSIYIATDLVREGKADALVSPGHSGSTMSLATLRLGRIDGVSRPAICTLMPTITHKPSMILDAGANTDCKPEYLVEFAIMGYEYARSVMGYDDNAIRVGLLANGEEESKGNELTKAAFALLKGYPFFKGNVEGNDIFNGSVDVIVCDGFSGNLVLKASEGVASSISQILKQEIKTSPLRLLGGLLLKGAFANLKKKVDYAEYGGAPLLGVKQVAIISHGKSNARAIENAVYQALRACEAKVCERIAQAFASTKG</sequence>
<dbReference type="NCBIfam" id="TIGR00182">
    <property type="entry name" value="plsX"/>
    <property type="match status" value="1"/>
</dbReference>
<proteinExistence type="inferred from homology"/>
<comment type="pathway">
    <text evidence="10">Lipid metabolism; phospholipid metabolism.</text>
</comment>